<organism evidence="1 2">
    <name type="scientific">Exocentrus adspersus</name>
    <dbReference type="NCBI Taxonomy" id="1586481"/>
    <lineage>
        <taxon>Eukaryota</taxon>
        <taxon>Metazoa</taxon>
        <taxon>Ecdysozoa</taxon>
        <taxon>Arthropoda</taxon>
        <taxon>Hexapoda</taxon>
        <taxon>Insecta</taxon>
        <taxon>Pterygota</taxon>
        <taxon>Neoptera</taxon>
        <taxon>Endopterygota</taxon>
        <taxon>Coleoptera</taxon>
        <taxon>Polyphaga</taxon>
        <taxon>Cucujiformia</taxon>
        <taxon>Chrysomeloidea</taxon>
        <taxon>Cerambycidae</taxon>
        <taxon>Lamiinae</taxon>
        <taxon>Acanthocinini</taxon>
        <taxon>Exocentrus</taxon>
    </lineage>
</organism>
<keyword evidence="2" id="KW-1185">Reference proteome</keyword>
<dbReference type="Proteomes" id="UP001159042">
    <property type="component" value="Unassembled WGS sequence"/>
</dbReference>
<dbReference type="AlphaFoldDB" id="A0AAV8VMT7"/>
<proteinExistence type="predicted"/>
<dbReference type="PANTHER" id="PTHR47331:SF1">
    <property type="entry name" value="GAG-LIKE PROTEIN"/>
    <property type="match status" value="1"/>
</dbReference>
<dbReference type="PANTHER" id="PTHR47331">
    <property type="entry name" value="PHD-TYPE DOMAIN-CONTAINING PROTEIN"/>
    <property type="match status" value="1"/>
</dbReference>
<comment type="caution">
    <text evidence="1">The sequence shown here is derived from an EMBL/GenBank/DDBJ whole genome shotgun (WGS) entry which is preliminary data.</text>
</comment>
<protein>
    <submittedName>
        <fullName evidence="1">Uncharacterized protein</fullName>
    </submittedName>
</protein>
<name>A0AAV8VMT7_9CUCU</name>
<evidence type="ECO:0000313" key="1">
    <source>
        <dbReference type="EMBL" id="KAJ8915314.1"/>
    </source>
</evidence>
<dbReference type="EMBL" id="JANEYG010000055">
    <property type="protein sequence ID" value="KAJ8915314.1"/>
    <property type="molecule type" value="Genomic_DNA"/>
</dbReference>
<evidence type="ECO:0000313" key="2">
    <source>
        <dbReference type="Proteomes" id="UP001159042"/>
    </source>
</evidence>
<accession>A0AAV8VMT7</accession>
<reference evidence="1 2" key="1">
    <citation type="journal article" date="2023" name="Insect Mol. Biol.">
        <title>Genome sequencing provides insights into the evolution of gene families encoding plant cell wall-degrading enzymes in longhorned beetles.</title>
        <authorList>
            <person name="Shin N.R."/>
            <person name="Okamura Y."/>
            <person name="Kirsch R."/>
            <person name="Pauchet Y."/>
        </authorList>
    </citation>
    <scope>NUCLEOTIDE SEQUENCE [LARGE SCALE GENOMIC DNA]</scope>
    <source>
        <strain evidence="1">EAD_L_NR</strain>
    </source>
</reference>
<gene>
    <name evidence="1" type="ORF">NQ315_014822</name>
</gene>
<sequence>MPDLNSLVSKFWETEKVPEIYTEFTDDQEACEMLFLKLPLKLNMSDFNLGDSYSVAHKRFINLENRLCANPELKSQYKLFIDEYIDLVHLKIVDINDYNKNGGEVYFMAHHPVIREDKRTTKLRVVFDGSMKSKK</sequence>